<evidence type="ECO:0000256" key="1">
    <source>
        <dbReference type="SAM" id="MobiDB-lite"/>
    </source>
</evidence>
<organism evidence="3 4">
    <name type="scientific">Streptomyces guryensis</name>
    <dbReference type="NCBI Taxonomy" id="2886947"/>
    <lineage>
        <taxon>Bacteria</taxon>
        <taxon>Bacillati</taxon>
        <taxon>Actinomycetota</taxon>
        <taxon>Actinomycetes</taxon>
        <taxon>Kitasatosporales</taxon>
        <taxon>Streptomycetaceae</taxon>
        <taxon>Streptomyces</taxon>
    </lineage>
</organism>
<dbReference type="AlphaFoldDB" id="A0A9Q3Z6V0"/>
<dbReference type="PROSITE" id="PS50104">
    <property type="entry name" value="TIR"/>
    <property type="match status" value="1"/>
</dbReference>
<evidence type="ECO:0000259" key="2">
    <source>
        <dbReference type="PROSITE" id="PS50104"/>
    </source>
</evidence>
<evidence type="ECO:0000313" key="3">
    <source>
        <dbReference type="EMBL" id="MCD9875639.1"/>
    </source>
</evidence>
<dbReference type="Pfam" id="PF19956">
    <property type="entry name" value="EAD2"/>
    <property type="match status" value="1"/>
</dbReference>
<accession>A0A9Q3Z6V0</accession>
<dbReference type="RefSeq" id="WP_232649743.1">
    <property type="nucleotide sequence ID" value="NZ_JAJSBI010000008.1"/>
</dbReference>
<dbReference type="InterPro" id="IPR045431">
    <property type="entry name" value="EAD2"/>
</dbReference>
<dbReference type="InterPro" id="IPR000157">
    <property type="entry name" value="TIR_dom"/>
</dbReference>
<proteinExistence type="predicted"/>
<feature type="region of interest" description="Disordered" evidence="1">
    <location>
        <begin position="275"/>
        <end position="297"/>
    </location>
</feature>
<dbReference type="Proteomes" id="UP001108029">
    <property type="component" value="Unassembled WGS sequence"/>
</dbReference>
<keyword evidence="3" id="KW-0675">Receptor</keyword>
<dbReference type="InterPro" id="IPR035897">
    <property type="entry name" value="Toll_tir_struct_dom_sf"/>
</dbReference>
<dbReference type="GO" id="GO:0007165">
    <property type="term" value="P:signal transduction"/>
    <property type="evidence" value="ECO:0007669"/>
    <property type="project" value="InterPro"/>
</dbReference>
<sequence>MDRSEAGLRDRPEHDWHTEAVETLLRSETFANPHARALLIWLVEAALAERGPLADTLYESAPSSHHRPPTTALLECVELVRRCDRRPRGLRTLAATLRLLEPDSGPAQRVAELAEERKAAPPAGGMRRPTLPDALSAPPDRDERKDFFISYAAADQRWAVWVAWELESAGYRVLVQEWDFVPGSNWQLGMERGMSECERVLAVLSPAYVESVYGRLEWQVALGSDPTGFTRRLVPVRVTPCHPSGLLAALVFIDLVGLTVEQARTRLLHGMDSVRAGRSKPLGPPRYPASDHEKGEA</sequence>
<reference evidence="3" key="1">
    <citation type="submission" date="2021-12" db="EMBL/GenBank/DDBJ databases">
        <authorList>
            <person name="Lee J.-H."/>
            <person name="Kim S.-B."/>
        </authorList>
    </citation>
    <scope>NUCLEOTIDE SEQUENCE</scope>
    <source>
        <strain evidence="3">NR30</strain>
    </source>
</reference>
<name>A0A9Q3Z6V0_9ACTN</name>
<dbReference type="Gene3D" id="3.40.50.10140">
    <property type="entry name" value="Toll/interleukin-1 receptor homology (TIR) domain"/>
    <property type="match status" value="1"/>
</dbReference>
<dbReference type="SUPFAM" id="SSF52200">
    <property type="entry name" value="Toll/Interleukin receptor TIR domain"/>
    <property type="match status" value="1"/>
</dbReference>
<protein>
    <submittedName>
        <fullName evidence="3">Toll/interleukin-1 receptor domain-containing protein</fullName>
    </submittedName>
</protein>
<keyword evidence="4" id="KW-1185">Reference proteome</keyword>
<evidence type="ECO:0000313" key="4">
    <source>
        <dbReference type="Proteomes" id="UP001108029"/>
    </source>
</evidence>
<gene>
    <name evidence="3" type="ORF">LJ657_18630</name>
</gene>
<dbReference type="EMBL" id="JAJSBI010000008">
    <property type="protein sequence ID" value="MCD9875639.1"/>
    <property type="molecule type" value="Genomic_DNA"/>
</dbReference>
<dbReference type="SMART" id="SM00255">
    <property type="entry name" value="TIR"/>
    <property type="match status" value="1"/>
</dbReference>
<dbReference type="Pfam" id="PF13676">
    <property type="entry name" value="TIR_2"/>
    <property type="match status" value="1"/>
</dbReference>
<feature type="domain" description="TIR" evidence="2">
    <location>
        <begin position="143"/>
        <end position="267"/>
    </location>
</feature>
<feature type="region of interest" description="Disordered" evidence="1">
    <location>
        <begin position="115"/>
        <end position="139"/>
    </location>
</feature>
<comment type="caution">
    <text evidence="3">The sequence shown here is derived from an EMBL/GenBank/DDBJ whole genome shotgun (WGS) entry which is preliminary data.</text>
</comment>